<feature type="compositionally biased region" description="Basic and acidic residues" evidence="1">
    <location>
        <begin position="96"/>
        <end position="117"/>
    </location>
</feature>
<name>A0A9W7W2E1_9PEZI</name>
<dbReference type="Proteomes" id="UP001138500">
    <property type="component" value="Unassembled WGS sequence"/>
</dbReference>
<dbReference type="EMBL" id="RIBY02001890">
    <property type="protein sequence ID" value="KAH9827320.1"/>
    <property type="molecule type" value="Genomic_DNA"/>
</dbReference>
<reference evidence="3 4" key="2">
    <citation type="journal article" date="2021" name="Curr. Genet.">
        <title>Genetic response to nitrogen starvation in the aggressive Eucalyptus foliar pathogen Teratosphaeria destructans.</title>
        <authorList>
            <person name="Havenga M."/>
            <person name="Wingfield B.D."/>
            <person name="Wingfield M.J."/>
            <person name="Dreyer L.L."/>
            <person name="Roets F."/>
            <person name="Aylward J."/>
        </authorList>
    </citation>
    <scope>NUCLEOTIDE SEQUENCE [LARGE SCALE GENOMIC DNA]</scope>
    <source>
        <strain evidence="3">CMW44962</strain>
    </source>
</reference>
<organism evidence="3 4">
    <name type="scientific">Teratosphaeria destructans</name>
    <dbReference type="NCBI Taxonomy" id="418781"/>
    <lineage>
        <taxon>Eukaryota</taxon>
        <taxon>Fungi</taxon>
        <taxon>Dikarya</taxon>
        <taxon>Ascomycota</taxon>
        <taxon>Pezizomycotina</taxon>
        <taxon>Dothideomycetes</taxon>
        <taxon>Dothideomycetidae</taxon>
        <taxon>Mycosphaerellales</taxon>
        <taxon>Teratosphaeriaceae</taxon>
        <taxon>Teratosphaeria</taxon>
    </lineage>
</organism>
<sequence>MADTNKSQVSFTEAETKFIILVIKHLEGNITTDFNAVAAEAGYKDANGARVRWNQIRREKILGVATGETPKKRKTKASEEAAEGESPKKRGRKTKAQKEAEAAQAADAKEKEGGLEEAVKAEVDQAVKAEVDQAVKAEADEAA</sequence>
<protein>
    <recommendedName>
        <fullName evidence="2">Myb-like DNA-binding domain-containing protein</fullName>
    </recommendedName>
</protein>
<comment type="caution">
    <text evidence="3">The sequence shown here is derived from an EMBL/GenBank/DDBJ whole genome shotgun (WGS) entry which is preliminary data.</text>
</comment>
<dbReference type="Pfam" id="PF22980">
    <property type="entry name" value="Myb_DNA-bind_8"/>
    <property type="match status" value="1"/>
</dbReference>
<feature type="domain" description="Myb-like DNA-binding" evidence="2">
    <location>
        <begin position="14"/>
        <end position="57"/>
    </location>
</feature>
<evidence type="ECO:0000313" key="4">
    <source>
        <dbReference type="Proteomes" id="UP001138500"/>
    </source>
</evidence>
<evidence type="ECO:0000256" key="1">
    <source>
        <dbReference type="SAM" id="MobiDB-lite"/>
    </source>
</evidence>
<keyword evidence="4" id="KW-1185">Reference proteome</keyword>
<gene>
    <name evidence="3" type="ORF">Tdes44962_MAKER02946</name>
</gene>
<proteinExistence type="predicted"/>
<feature type="region of interest" description="Disordered" evidence="1">
    <location>
        <begin position="64"/>
        <end position="117"/>
    </location>
</feature>
<reference evidence="3 4" key="1">
    <citation type="journal article" date="2018" name="IMA Fungus">
        <title>IMA Genome-F 10: Nine draft genome sequences of Claviceps purpurea s.lat., including C. arundinis, C. humidiphila, and C. cf. spartinae, pseudomolecules for the pitch canker pathogen Fusarium circinatum, draft genome of Davidsoniella eucalypti, Grosmannia galeiformis, Quambalaria eucalypti, and Teratosphaeria destructans.</title>
        <authorList>
            <person name="Wingfield B.D."/>
            <person name="Liu M."/>
            <person name="Nguyen H.D."/>
            <person name="Lane F.A."/>
            <person name="Morgan S.W."/>
            <person name="De Vos L."/>
            <person name="Wilken P.M."/>
            <person name="Duong T.A."/>
            <person name="Aylward J."/>
            <person name="Coetzee M.P."/>
            <person name="Dadej K."/>
            <person name="De Beer Z.W."/>
            <person name="Findlay W."/>
            <person name="Havenga M."/>
            <person name="Kolarik M."/>
            <person name="Menzies J.G."/>
            <person name="Naidoo K."/>
            <person name="Pochopski O."/>
            <person name="Shoukouhi P."/>
            <person name="Santana Q.C."/>
            <person name="Seifert K.A."/>
            <person name="Soal N."/>
            <person name="Steenkamp E.T."/>
            <person name="Tatham C.T."/>
            <person name="van der Nest M.A."/>
            <person name="Wingfield M.J."/>
        </authorList>
    </citation>
    <scope>NUCLEOTIDE SEQUENCE [LARGE SCALE GENOMIC DNA]</scope>
    <source>
        <strain evidence="3">CMW44962</strain>
    </source>
</reference>
<evidence type="ECO:0000313" key="3">
    <source>
        <dbReference type="EMBL" id="KAH9827320.1"/>
    </source>
</evidence>
<dbReference type="AlphaFoldDB" id="A0A9W7W2E1"/>
<dbReference type="OrthoDB" id="5403747at2759"/>
<accession>A0A9W7W2E1</accession>
<dbReference type="InterPro" id="IPR054505">
    <property type="entry name" value="Myb_DNA-bind_8"/>
</dbReference>
<evidence type="ECO:0000259" key="2">
    <source>
        <dbReference type="Pfam" id="PF22980"/>
    </source>
</evidence>